<organism evidence="1 2">
    <name type="scientific">Frieseomelitta varia</name>
    <dbReference type="NCBI Taxonomy" id="561572"/>
    <lineage>
        <taxon>Eukaryota</taxon>
        <taxon>Metazoa</taxon>
        <taxon>Ecdysozoa</taxon>
        <taxon>Arthropoda</taxon>
        <taxon>Hexapoda</taxon>
        <taxon>Insecta</taxon>
        <taxon>Pterygota</taxon>
        <taxon>Neoptera</taxon>
        <taxon>Endopterygota</taxon>
        <taxon>Hymenoptera</taxon>
        <taxon>Apocrita</taxon>
        <taxon>Aculeata</taxon>
        <taxon>Apoidea</taxon>
        <taxon>Anthophila</taxon>
        <taxon>Apidae</taxon>
        <taxon>Frieseomelitta</taxon>
    </lineage>
</organism>
<keyword evidence="2" id="KW-1185">Reference proteome</keyword>
<dbReference type="Pfam" id="PF06374">
    <property type="entry name" value="NDUF_C2"/>
    <property type="match status" value="1"/>
</dbReference>
<protein>
    <submittedName>
        <fullName evidence="1">Uncharacterized protein</fullName>
    </submittedName>
</protein>
<dbReference type="Proteomes" id="UP000655588">
    <property type="component" value="Unassembled WGS sequence"/>
</dbReference>
<dbReference type="GO" id="GO:0005743">
    <property type="term" value="C:mitochondrial inner membrane"/>
    <property type="evidence" value="ECO:0007669"/>
    <property type="project" value="InterPro"/>
</dbReference>
<accession>A0A833RTG3</accession>
<comment type="caution">
    <text evidence="1">The sequence shown here is derived from an EMBL/GenBank/DDBJ whole genome shotgun (WGS) entry which is preliminary data.</text>
</comment>
<evidence type="ECO:0000313" key="1">
    <source>
        <dbReference type="EMBL" id="KAF3428979.1"/>
    </source>
</evidence>
<gene>
    <name evidence="1" type="ORF">E2986_10966</name>
</gene>
<dbReference type="AlphaFoldDB" id="A0A833RTG3"/>
<proteinExistence type="predicted"/>
<evidence type="ECO:0000313" key="2">
    <source>
        <dbReference type="Proteomes" id="UP000655588"/>
    </source>
</evidence>
<name>A0A833RTG3_9HYME</name>
<sequence length="68" mass="7952">MVISAISLGVASYWLQWSAELQFARKHAMMRDYIMRHPEHFPEPGIITVDENKVCRYLETMVSNPLKD</sequence>
<dbReference type="GO" id="GO:0006120">
    <property type="term" value="P:mitochondrial electron transport, NADH to ubiquinone"/>
    <property type="evidence" value="ECO:0007669"/>
    <property type="project" value="InterPro"/>
</dbReference>
<dbReference type="InterPro" id="IPR009423">
    <property type="entry name" value="NDUC2"/>
</dbReference>
<dbReference type="EMBL" id="WNWW01000190">
    <property type="protein sequence ID" value="KAF3428979.1"/>
    <property type="molecule type" value="Genomic_DNA"/>
</dbReference>
<reference evidence="1" key="1">
    <citation type="submission" date="2019-11" db="EMBL/GenBank/DDBJ databases">
        <title>The nuclear and mitochondrial genomes of Frieseomelitta varia - a highly eusocial stingless bee (Meliponini) with a permanently sterile worker caste.</title>
        <authorList>
            <person name="Freitas F.C.P."/>
            <person name="Lourenco A.P."/>
            <person name="Nunes F.M.F."/>
            <person name="Paschoal A.R."/>
            <person name="Abreu F.C.P."/>
            <person name="Barbin F.O."/>
            <person name="Bataglia L."/>
            <person name="Cardoso-Junior C.A.M."/>
            <person name="Cervoni M.S."/>
            <person name="Silva S.R."/>
            <person name="Dalarmi F."/>
            <person name="Del Lama M.A."/>
            <person name="Depintor T.S."/>
            <person name="Ferreira K.M."/>
            <person name="Goria P.S."/>
            <person name="Jaskot M.C."/>
            <person name="Lago D.C."/>
            <person name="Luna-Lucena D."/>
            <person name="Moda L.M."/>
            <person name="Nascimento L."/>
            <person name="Pedrino M."/>
            <person name="Rabico F.O."/>
            <person name="Sanches F.C."/>
            <person name="Santos D.E."/>
            <person name="Santos C.G."/>
            <person name="Vieira J."/>
            <person name="Lopes T.F."/>
            <person name="Barchuk A.R."/>
            <person name="Hartfelder K."/>
            <person name="Simoes Z.L.P."/>
            <person name="Bitondi M.M.G."/>
            <person name="Pinheiro D.G."/>
        </authorList>
    </citation>
    <scope>NUCLEOTIDE SEQUENCE</scope>
    <source>
        <strain evidence="1">USP_RPSP 00005682</strain>
        <tissue evidence="1">Whole individual</tissue>
    </source>
</reference>